<feature type="compositionally biased region" description="Basic residues" evidence="1">
    <location>
        <begin position="85"/>
        <end position="94"/>
    </location>
</feature>
<dbReference type="PANTHER" id="PTHR22306">
    <property type="entry name" value="CHROMOSOME 7 OPEN READING FRAME 50"/>
    <property type="match status" value="1"/>
</dbReference>
<dbReference type="STRING" id="7739.C3Z7E9"/>
<feature type="compositionally biased region" description="Basic residues" evidence="1">
    <location>
        <begin position="23"/>
        <end position="32"/>
    </location>
</feature>
<accession>C3Z7E9</accession>
<feature type="compositionally biased region" description="Basic and acidic residues" evidence="1">
    <location>
        <begin position="153"/>
        <end position="168"/>
    </location>
</feature>
<dbReference type="AlphaFoldDB" id="C3Z7E9"/>
<dbReference type="InterPro" id="IPR019327">
    <property type="entry name" value="WKF"/>
</dbReference>
<name>C3Z7E9_BRAFL</name>
<feature type="domain" description="WKF" evidence="2">
    <location>
        <begin position="179"/>
        <end position="212"/>
    </location>
</feature>
<dbReference type="Pfam" id="PF10180">
    <property type="entry name" value="WKF"/>
    <property type="match status" value="2"/>
</dbReference>
<feature type="compositionally biased region" description="Basic and acidic residues" evidence="1">
    <location>
        <begin position="95"/>
        <end position="109"/>
    </location>
</feature>
<feature type="region of interest" description="Disordered" evidence="1">
    <location>
        <begin position="1"/>
        <end position="168"/>
    </location>
</feature>
<evidence type="ECO:0000313" key="3">
    <source>
        <dbReference type="EMBL" id="EEN51745.1"/>
    </source>
</evidence>
<evidence type="ECO:0000259" key="2">
    <source>
        <dbReference type="Pfam" id="PF10180"/>
    </source>
</evidence>
<dbReference type="PANTHER" id="PTHR22306:SF2">
    <property type="entry name" value="CHROMOSOME 7 OPEN READING FRAME 50"/>
    <property type="match status" value="1"/>
</dbReference>
<protein>
    <recommendedName>
        <fullName evidence="2">WKF domain-containing protein</fullName>
    </recommendedName>
</protein>
<reference evidence="3" key="1">
    <citation type="journal article" date="2008" name="Nature">
        <title>The amphioxus genome and the evolution of the chordate karyotype.</title>
        <authorList>
            <consortium name="US DOE Joint Genome Institute (JGI-PGF)"/>
            <person name="Putnam N.H."/>
            <person name="Butts T."/>
            <person name="Ferrier D.E.K."/>
            <person name="Furlong R.F."/>
            <person name="Hellsten U."/>
            <person name="Kawashima T."/>
            <person name="Robinson-Rechavi M."/>
            <person name="Shoguchi E."/>
            <person name="Terry A."/>
            <person name="Yu J.-K."/>
            <person name="Benito-Gutierrez E.L."/>
            <person name="Dubchak I."/>
            <person name="Garcia-Fernandez J."/>
            <person name="Gibson-Brown J.J."/>
            <person name="Grigoriev I.V."/>
            <person name="Horton A.C."/>
            <person name="de Jong P.J."/>
            <person name="Jurka J."/>
            <person name="Kapitonov V.V."/>
            <person name="Kohara Y."/>
            <person name="Kuroki Y."/>
            <person name="Lindquist E."/>
            <person name="Lucas S."/>
            <person name="Osoegawa K."/>
            <person name="Pennacchio L.A."/>
            <person name="Salamov A.A."/>
            <person name="Satou Y."/>
            <person name="Sauka-Spengler T."/>
            <person name="Schmutz J."/>
            <person name="Shin-I T."/>
            <person name="Toyoda A."/>
            <person name="Bronner-Fraser M."/>
            <person name="Fujiyama A."/>
            <person name="Holland L.Z."/>
            <person name="Holland P.W.H."/>
            <person name="Satoh N."/>
            <person name="Rokhsar D.S."/>
        </authorList>
    </citation>
    <scope>NUCLEOTIDE SEQUENCE [LARGE SCALE GENOMIC DNA]</scope>
    <source>
        <strain evidence="3">S238N-H82</strain>
        <tissue evidence="3">Testes</tissue>
    </source>
</reference>
<organism>
    <name type="scientific">Branchiostoma floridae</name>
    <name type="common">Florida lancelet</name>
    <name type="synonym">Amphioxus</name>
    <dbReference type="NCBI Taxonomy" id="7739"/>
    <lineage>
        <taxon>Eukaryota</taxon>
        <taxon>Metazoa</taxon>
        <taxon>Chordata</taxon>
        <taxon>Cephalochordata</taxon>
        <taxon>Leptocardii</taxon>
        <taxon>Amphioxiformes</taxon>
        <taxon>Branchiostomatidae</taxon>
        <taxon>Branchiostoma</taxon>
    </lineage>
</organism>
<feature type="compositionally biased region" description="Basic and acidic residues" evidence="1">
    <location>
        <begin position="1"/>
        <end position="10"/>
    </location>
</feature>
<feature type="domain" description="WKF" evidence="2">
    <location>
        <begin position="224"/>
        <end position="254"/>
    </location>
</feature>
<dbReference type="InParanoid" id="C3Z7E9"/>
<feature type="compositionally biased region" description="Basic residues" evidence="1">
    <location>
        <begin position="140"/>
        <end position="152"/>
    </location>
</feature>
<proteinExistence type="predicted"/>
<gene>
    <name evidence="3" type="ORF">BRAFLDRAFT_64861</name>
</gene>
<dbReference type="eggNOG" id="KOG4829">
    <property type="taxonomic scope" value="Eukaryota"/>
</dbReference>
<dbReference type="EMBL" id="GG666590">
    <property type="protein sequence ID" value="EEN51745.1"/>
    <property type="molecule type" value="Genomic_DNA"/>
</dbReference>
<sequence>MKTEAKKLLSSEEAVNLDPSERSKRKKKRKQKSKLDDDGMIQRPTKLEQENESQMDDDITKRHSDPQQIKRKKHKDDSDQMVQQIKKKIKRKPDKSKDVESKTRGKDVELPQTEEMGTAGDGGSESVEEEELSPEEVRKMERKLKKMRKKEAKKSALPKEPDETEEEKKESVVHLGSVYLQTWKSDRPNWVFRKVRQVWLLRNMYTMDKVRVLFFLLFIECVFNVSDEDFPILLEYLAGLQGKGRETTVAEAEKLLQSQEHEGEGEGTGETLSAVQLERVRQVLQVLV</sequence>
<evidence type="ECO:0000256" key="1">
    <source>
        <dbReference type="SAM" id="MobiDB-lite"/>
    </source>
</evidence>